<dbReference type="InterPro" id="IPR017901">
    <property type="entry name" value="C-CAP_CF_C-like"/>
</dbReference>
<sequence>MAIFLRDCFHDQCLLPFPTDNKISSDKQKFNFHNLTLVANDFYLLKTTHINFNEWKSTSSKHLGLNYEKSLVYFELFAIIFRDDECIFKENFSKKNSTKIEGVESNNYIFEPTKIEENCLLPTTQFVLFLFNQLFNEPSSSALSLKHEEERVCKKKYPKELLNGRKNLSNFWKTNADKWLNLIHIINYGKLFNLNNNIDIKFQNLKNSNNLLNTLSSEELELSNNIEDIVISFTTKFTPLSSRCSGNYITGGNSYPIELLDTWINWALCNESLNPHQINFSINGFGLGYKPEENGFFSKDEKQVLISSKRNQTLLIVENEVNNVDLIIYRCHDCIINILGKPRSILVSHSRGSKIFFGVCQTTLNVHHSESLSLTGAATKSLISISKKITLKVLNSSPTLLLNRFKKFEFNFSSINTFSHNSNLKKLNSKDVAPTNAASTSLYEMVNSNTEIVIGPCDSYYDLMQTHLIESGFNLKLNCFNNVIFTWEKTESIEEVEKVYSLLDPKLYHIYEQPYSYKKVKQSIKNFKSCHPPFEIPTVYLHQFNLTNKKHLLIKKVLQDLKIKSNQDKDHSKKVGSFEEELKMLIEAEFQIWLRNSGKIQELTGILNLDKDIKSLSLEA</sequence>
<dbReference type="Pfam" id="PF07986">
    <property type="entry name" value="TBCC"/>
    <property type="match status" value="1"/>
</dbReference>
<evidence type="ECO:0000256" key="1">
    <source>
        <dbReference type="ARBA" id="ARBA00008848"/>
    </source>
</evidence>
<dbReference type="PANTHER" id="PTHR16052">
    <property type="entry name" value="TBCC DOMAIN-CONTAINING PROTEIN 1"/>
    <property type="match status" value="1"/>
</dbReference>
<keyword evidence="4" id="KW-1185">Reference proteome</keyword>
<dbReference type="SUPFAM" id="SSF69340">
    <property type="entry name" value="C-terminal domain of adenylylcyclase associated protein"/>
    <property type="match status" value="1"/>
</dbReference>
<dbReference type="InterPro" id="IPR036223">
    <property type="entry name" value="CAP_C_sf"/>
</dbReference>
<comment type="caution">
    <text evidence="3">The sequence shown here is derived from an EMBL/GenBank/DDBJ whole genome shotgun (WGS) entry which is preliminary data.</text>
</comment>
<accession>A0AAD5XY83</accession>
<reference evidence="3" key="1">
    <citation type="submission" date="2020-05" db="EMBL/GenBank/DDBJ databases">
        <title>Phylogenomic resolution of chytrid fungi.</title>
        <authorList>
            <person name="Stajich J.E."/>
            <person name="Amses K."/>
            <person name="Simmons R."/>
            <person name="Seto K."/>
            <person name="Myers J."/>
            <person name="Bonds A."/>
            <person name="Quandt C.A."/>
            <person name="Barry K."/>
            <person name="Liu P."/>
            <person name="Grigoriev I."/>
            <person name="Longcore J.E."/>
            <person name="James T.Y."/>
        </authorList>
    </citation>
    <scope>NUCLEOTIDE SEQUENCE</scope>
    <source>
        <strain evidence="3">JEL0476</strain>
    </source>
</reference>
<evidence type="ECO:0000313" key="4">
    <source>
        <dbReference type="Proteomes" id="UP001211065"/>
    </source>
</evidence>
<comment type="similarity">
    <text evidence="1">Belongs to the TBCC family.</text>
</comment>
<proteinExistence type="inferred from homology"/>
<evidence type="ECO:0000259" key="2">
    <source>
        <dbReference type="PROSITE" id="PS51329"/>
    </source>
</evidence>
<dbReference type="AlphaFoldDB" id="A0AAD5XY83"/>
<dbReference type="InterPro" id="IPR016098">
    <property type="entry name" value="CAP/MinC_C"/>
</dbReference>
<protein>
    <recommendedName>
        <fullName evidence="2">C-CAP/cofactor C-like domain-containing protein</fullName>
    </recommendedName>
</protein>
<dbReference type="InterPro" id="IPR012945">
    <property type="entry name" value="Tubulin-bd_cofactor_C_dom"/>
</dbReference>
<gene>
    <name evidence="3" type="ORF">HK099_006201</name>
</gene>
<name>A0AAD5XY83_9FUNG</name>
<dbReference type="Gene3D" id="2.160.20.70">
    <property type="match status" value="1"/>
</dbReference>
<feature type="domain" description="C-CAP/cofactor C-like" evidence="2">
    <location>
        <begin position="290"/>
        <end position="434"/>
    </location>
</feature>
<dbReference type="PROSITE" id="PS51329">
    <property type="entry name" value="C_CAP_COFACTOR_C"/>
    <property type="match status" value="1"/>
</dbReference>
<dbReference type="Proteomes" id="UP001211065">
    <property type="component" value="Unassembled WGS sequence"/>
</dbReference>
<dbReference type="GO" id="GO:0051684">
    <property type="term" value="P:maintenance of Golgi location"/>
    <property type="evidence" value="ECO:0007669"/>
    <property type="project" value="TreeGrafter"/>
</dbReference>
<dbReference type="InterPro" id="IPR039589">
    <property type="entry name" value="TBCC1"/>
</dbReference>
<organism evidence="3 4">
    <name type="scientific">Clydaea vesicula</name>
    <dbReference type="NCBI Taxonomy" id="447962"/>
    <lineage>
        <taxon>Eukaryota</taxon>
        <taxon>Fungi</taxon>
        <taxon>Fungi incertae sedis</taxon>
        <taxon>Chytridiomycota</taxon>
        <taxon>Chytridiomycota incertae sedis</taxon>
        <taxon>Chytridiomycetes</taxon>
        <taxon>Lobulomycetales</taxon>
        <taxon>Lobulomycetaceae</taxon>
        <taxon>Clydaea</taxon>
    </lineage>
</organism>
<evidence type="ECO:0000313" key="3">
    <source>
        <dbReference type="EMBL" id="KAJ3225803.1"/>
    </source>
</evidence>
<dbReference type="PANTHER" id="PTHR16052:SF0">
    <property type="entry name" value="TBCC DOMAIN-CONTAINING PROTEIN 1"/>
    <property type="match status" value="1"/>
</dbReference>
<dbReference type="EMBL" id="JADGJW010000052">
    <property type="protein sequence ID" value="KAJ3225803.1"/>
    <property type="molecule type" value="Genomic_DNA"/>
</dbReference>